<keyword evidence="8" id="KW-0411">Iron-sulfur</keyword>
<dbReference type="EMBL" id="JBITMB010000003">
    <property type="protein sequence ID" value="MFI7440916.1"/>
    <property type="molecule type" value="Genomic_DNA"/>
</dbReference>
<name>A0ABW8A2B9_9ACTN</name>
<dbReference type="CDD" id="cd10030">
    <property type="entry name" value="UDG-F4_TTUDGA_SPO1dp_like"/>
    <property type="match status" value="1"/>
</dbReference>
<evidence type="ECO:0000256" key="7">
    <source>
        <dbReference type="ARBA" id="ARBA00023004"/>
    </source>
</evidence>
<evidence type="ECO:0000313" key="11">
    <source>
        <dbReference type="EMBL" id="MFI7440916.1"/>
    </source>
</evidence>
<evidence type="ECO:0000256" key="9">
    <source>
        <dbReference type="ARBA" id="ARBA00023204"/>
    </source>
</evidence>
<dbReference type="NCBIfam" id="TIGR03914">
    <property type="entry name" value="UDG_fam_dom"/>
    <property type="match status" value="1"/>
</dbReference>
<keyword evidence="7" id="KW-0408">Iron</keyword>
<evidence type="ECO:0000313" key="12">
    <source>
        <dbReference type="Proteomes" id="UP001612928"/>
    </source>
</evidence>
<keyword evidence="9" id="KW-0234">DNA repair</keyword>
<sequence>MAKDGNKGAASFLPDRLDLDALRDAAAGCRGCDLYRNATATVFGEGPPGARFLLVGEQPGDQEDRQGAPFVGPAGRVLDRALAEAGIKRDEVYVTNAVKHFSFTLRGKRRIHQKPTAAEIDACRPWLTAELAVVEPEVVVVLGATAARSVLGPAFRVTKERGVPVPLGGRLAVATIHPSAVLRAPDRDATYAGFLADLQVAARTADGS</sequence>
<dbReference type="Gene3D" id="3.40.470.10">
    <property type="entry name" value="Uracil-DNA glycosylase-like domain"/>
    <property type="match status" value="1"/>
</dbReference>
<dbReference type="SUPFAM" id="SSF52141">
    <property type="entry name" value="Uracil-DNA glycosylase-like"/>
    <property type="match status" value="1"/>
</dbReference>
<reference evidence="11 12" key="1">
    <citation type="submission" date="2024-10" db="EMBL/GenBank/DDBJ databases">
        <title>The Natural Products Discovery Center: Release of the First 8490 Sequenced Strains for Exploring Actinobacteria Biosynthetic Diversity.</title>
        <authorList>
            <person name="Kalkreuter E."/>
            <person name="Kautsar S.A."/>
            <person name="Yang D."/>
            <person name="Bader C.D."/>
            <person name="Teijaro C.N."/>
            <person name="Fluegel L."/>
            <person name="Davis C.M."/>
            <person name="Simpson J.R."/>
            <person name="Lauterbach L."/>
            <person name="Steele A.D."/>
            <person name="Gui C."/>
            <person name="Meng S."/>
            <person name="Li G."/>
            <person name="Viehrig K."/>
            <person name="Ye F."/>
            <person name="Su P."/>
            <person name="Kiefer A.F."/>
            <person name="Nichols A."/>
            <person name="Cepeda A.J."/>
            <person name="Yan W."/>
            <person name="Fan B."/>
            <person name="Jiang Y."/>
            <person name="Adhikari A."/>
            <person name="Zheng C.-J."/>
            <person name="Schuster L."/>
            <person name="Cowan T.M."/>
            <person name="Smanski M.J."/>
            <person name="Chevrette M.G."/>
            <person name="De Carvalho L.P.S."/>
            <person name="Shen B."/>
        </authorList>
    </citation>
    <scope>NUCLEOTIDE SEQUENCE [LARGE SCALE GENOMIC DNA]</scope>
    <source>
        <strain evidence="11 12">NPDC049503</strain>
    </source>
</reference>
<evidence type="ECO:0000259" key="10">
    <source>
        <dbReference type="SMART" id="SM00986"/>
    </source>
</evidence>
<dbReference type="InterPro" id="IPR051536">
    <property type="entry name" value="UDG_Type-4/5"/>
</dbReference>
<dbReference type="RefSeq" id="WP_397020711.1">
    <property type="nucleotide sequence ID" value="NZ_JBITMB010000003.1"/>
</dbReference>
<evidence type="ECO:0000256" key="4">
    <source>
        <dbReference type="ARBA" id="ARBA00022723"/>
    </source>
</evidence>
<evidence type="ECO:0000256" key="5">
    <source>
        <dbReference type="ARBA" id="ARBA00022763"/>
    </source>
</evidence>
<keyword evidence="5" id="KW-0227">DNA damage</keyword>
<dbReference type="NCBIfam" id="TIGR00758">
    <property type="entry name" value="UDG_fam4"/>
    <property type="match status" value="1"/>
</dbReference>
<gene>
    <name evidence="11" type="ORF">ACIBP5_13265</name>
</gene>
<evidence type="ECO:0000256" key="8">
    <source>
        <dbReference type="ARBA" id="ARBA00023014"/>
    </source>
</evidence>
<evidence type="ECO:0000256" key="6">
    <source>
        <dbReference type="ARBA" id="ARBA00022801"/>
    </source>
</evidence>
<dbReference type="Pfam" id="PF03167">
    <property type="entry name" value="UDG"/>
    <property type="match status" value="1"/>
</dbReference>
<dbReference type="PANTHER" id="PTHR33693:SF9">
    <property type="entry name" value="TYPE-4 URACIL-DNA GLYCOSYLASE"/>
    <property type="match status" value="1"/>
</dbReference>
<feature type="domain" description="Uracil-DNA glycosylase-like" evidence="10">
    <location>
        <begin position="43"/>
        <end position="199"/>
    </location>
</feature>
<dbReference type="InterPro" id="IPR005273">
    <property type="entry name" value="Ura-DNA_glyco_family4"/>
</dbReference>
<proteinExistence type="inferred from homology"/>
<dbReference type="SMART" id="SM00986">
    <property type="entry name" value="UDG"/>
    <property type="match status" value="1"/>
</dbReference>
<comment type="similarity">
    <text evidence="1">Belongs to the uracil-DNA glycosylase (UDG) superfamily. Type 4 (UDGa) family.</text>
</comment>
<keyword evidence="4" id="KW-0479">Metal-binding</keyword>
<evidence type="ECO:0000256" key="3">
    <source>
        <dbReference type="ARBA" id="ARBA00022485"/>
    </source>
</evidence>
<dbReference type="InterPro" id="IPR036895">
    <property type="entry name" value="Uracil-DNA_glycosylase-like_sf"/>
</dbReference>
<keyword evidence="12" id="KW-1185">Reference proteome</keyword>
<evidence type="ECO:0000256" key="1">
    <source>
        <dbReference type="ARBA" id="ARBA00006521"/>
    </source>
</evidence>
<organism evidence="11 12">
    <name type="scientific">Nonomuraea indica</name>
    <dbReference type="NCBI Taxonomy" id="1581193"/>
    <lineage>
        <taxon>Bacteria</taxon>
        <taxon>Bacillati</taxon>
        <taxon>Actinomycetota</taxon>
        <taxon>Actinomycetes</taxon>
        <taxon>Streptosporangiales</taxon>
        <taxon>Streptosporangiaceae</taxon>
        <taxon>Nonomuraea</taxon>
    </lineage>
</organism>
<evidence type="ECO:0000256" key="2">
    <source>
        <dbReference type="ARBA" id="ARBA00019403"/>
    </source>
</evidence>
<accession>A0ABW8A2B9</accession>
<dbReference type="InterPro" id="IPR005122">
    <property type="entry name" value="Uracil-DNA_glycosylase-like"/>
</dbReference>
<dbReference type="SMART" id="SM00987">
    <property type="entry name" value="UreE_C"/>
    <property type="match status" value="1"/>
</dbReference>
<protein>
    <recommendedName>
        <fullName evidence="2">Type-4 uracil-DNA glycosylase</fullName>
    </recommendedName>
</protein>
<dbReference type="Proteomes" id="UP001612928">
    <property type="component" value="Unassembled WGS sequence"/>
</dbReference>
<dbReference type="PANTHER" id="PTHR33693">
    <property type="entry name" value="TYPE-5 URACIL-DNA GLYCOSYLASE"/>
    <property type="match status" value="1"/>
</dbReference>
<keyword evidence="6" id="KW-0378">Hydrolase</keyword>
<keyword evidence="3" id="KW-0004">4Fe-4S</keyword>
<comment type="caution">
    <text evidence="11">The sequence shown here is derived from an EMBL/GenBank/DDBJ whole genome shotgun (WGS) entry which is preliminary data.</text>
</comment>